<feature type="compositionally biased region" description="Basic and acidic residues" evidence="7">
    <location>
        <begin position="1055"/>
        <end position="1067"/>
    </location>
</feature>
<dbReference type="GO" id="GO:0005085">
    <property type="term" value="F:guanyl-nucleotide exchange factor activity"/>
    <property type="evidence" value="ECO:0007669"/>
    <property type="project" value="InterPro"/>
</dbReference>
<dbReference type="PANTHER" id="PTHR10663:SF334">
    <property type="entry name" value="PH AND SEC7 DOMAIN-CONTAINING PROTEIN 1"/>
    <property type="match status" value="1"/>
</dbReference>
<evidence type="ECO:0000256" key="6">
    <source>
        <dbReference type="ARBA" id="ARBA00023273"/>
    </source>
</evidence>
<dbReference type="GO" id="GO:0032012">
    <property type="term" value="P:regulation of ARF protein signal transduction"/>
    <property type="evidence" value="ECO:0007669"/>
    <property type="project" value="InterPro"/>
</dbReference>
<dbReference type="GO" id="GO:0032587">
    <property type="term" value="C:ruffle membrane"/>
    <property type="evidence" value="ECO:0007669"/>
    <property type="project" value="UniProtKB-SubCell"/>
</dbReference>
<dbReference type="SUPFAM" id="SSF50729">
    <property type="entry name" value="PH domain-like"/>
    <property type="match status" value="1"/>
</dbReference>
<gene>
    <name evidence="10" type="ORF">IRJ41_010500</name>
</gene>
<feature type="domain" description="SEC7" evidence="9">
    <location>
        <begin position="1101"/>
        <end position="1273"/>
    </location>
</feature>
<dbReference type="PROSITE" id="PS50003">
    <property type="entry name" value="PH_DOMAIN"/>
    <property type="match status" value="1"/>
</dbReference>
<feature type="region of interest" description="Disordered" evidence="7">
    <location>
        <begin position="434"/>
        <end position="454"/>
    </location>
</feature>
<feature type="region of interest" description="Disordered" evidence="7">
    <location>
        <begin position="147"/>
        <end position="176"/>
    </location>
</feature>
<dbReference type="Proteomes" id="UP001059041">
    <property type="component" value="Linkage Group LG9"/>
</dbReference>
<feature type="region of interest" description="Disordered" evidence="7">
    <location>
        <begin position="473"/>
        <end position="498"/>
    </location>
</feature>
<feature type="compositionally biased region" description="Basic and acidic residues" evidence="7">
    <location>
        <begin position="1485"/>
        <end position="1508"/>
    </location>
</feature>
<evidence type="ECO:0000256" key="1">
    <source>
        <dbReference type="ARBA" id="ARBA00004632"/>
    </source>
</evidence>
<feature type="region of interest" description="Disordered" evidence="7">
    <location>
        <begin position="1292"/>
        <end position="1311"/>
    </location>
</feature>
<feature type="region of interest" description="Disordered" evidence="7">
    <location>
        <begin position="525"/>
        <end position="573"/>
    </location>
</feature>
<protein>
    <recommendedName>
        <fullName evidence="12">PH and SEC7 domain-containing protein 1</fullName>
    </recommendedName>
</protein>
<dbReference type="EMBL" id="JAFHDT010000009">
    <property type="protein sequence ID" value="KAI7805535.1"/>
    <property type="molecule type" value="Genomic_DNA"/>
</dbReference>
<feature type="region of interest" description="Disordered" evidence="7">
    <location>
        <begin position="667"/>
        <end position="740"/>
    </location>
</feature>
<feature type="domain" description="PH" evidence="8">
    <location>
        <begin position="1322"/>
        <end position="1435"/>
    </location>
</feature>
<dbReference type="PROSITE" id="PS50190">
    <property type="entry name" value="SEC7"/>
    <property type="match status" value="1"/>
</dbReference>
<evidence type="ECO:0000313" key="10">
    <source>
        <dbReference type="EMBL" id="KAI7805535.1"/>
    </source>
</evidence>
<dbReference type="InterPro" id="IPR041681">
    <property type="entry name" value="PH_9"/>
</dbReference>
<evidence type="ECO:0000256" key="5">
    <source>
        <dbReference type="ARBA" id="ARBA00023136"/>
    </source>
</evidence>
<feature type="compositionally biased region" description="Low complexity" evidence="7">
    <location>
        <begin position="1563"/>
        <end position="1575"/>
    </location>
</feature>
<evidence type="ECO:0000256" key="7">
    <source>
        <dbReference type="SAM" id="MobiDB-lite"/>
    </source>
</evidence>
<dbReference type="Gene3D" id="1.10.1000.11">
    <property type="entry name" value="Arf Nucleotide-binding Site Opener,domain 2"/>
    <property type="match status" value="1"/>
</dbReference>
<feature type="region of interest" description="Disordered" evidence="7">
    <location>
        <begin position="1550"/>
        <end position="1597"/>
    </location>
</feature>
<dbReference type="InterPro" id="IPR000904">
    <property type="entry name" value="Sec7_dom"/>
</dbReference>
<proteinExistence type="predicted"/>
<dbReference type="SUPFAM" id="SSF48425">
    <property type="entry name" value="Sec7 domain"/>
    <property type="match status" value="1"/>
</dbReference>
<dbReference type="OrthoDB" id="2157641at2759"/>
<dbReference type="Gene3D" id="2.30.29.30">
    <property type="entry name" value="Pleckstrin-homology domain (PH domain)/Phosphotyrosine-binding domain (PTB)"/>
    <property type="match status" value="1"/>
</dbReference>
<dbReference type="FunFam" id="2.30.29.30:FF:000054">
    <property type="entry name" value="PH and SEC7 domain-containing protein 3"/>
    <property type="match status" value="1"/>
</dbReference>
<dbReference type="PANTHER" id="PTHR10663">
    <property type="entry name" value="GUANYL-NUCLEOTIDE EXCHANGE FACTOR"/>
    <property type="match status" value="1"/>
</dbReference>
<feature type="compositionally biased region" description="Polar residues" evidence="7">
    <location>
        <begin position="939"/>
        <end position="950"/>
    </location>
</feature>
<dbReference type="InterPro" id="IPR023394">
    <property type="entry name" value="Sec7_C_sf"/>
</dbReference>
<feature type="compositionally biased region" description="Polar residues" evidence="7">
    <location>
        <begin position="671"/>
        <end position="698"/>
    </location>
</feature>
<dbReference type="InterPro" id="IPR011993">
    <property type="entry name" value="PH-like_dom_sf"/>
</dbReference>
<reference evidence="10" key="1">
    <citation type="submission" date="2021-02" db="EMBL/GenBank/DDBJ databases">
        <title>Comparative genomics reveals that relaxation of natural selection precedes convergent phenotypic evolution of cavefish.</title>
        <authorList>
            <person name="Peng Z."/>
        </authorList>
    </citation>
    <scope>NUCLEOTIDE SEQUENCE</scope>
    <source>
        <tissue evidence="10">Muscle</tissue>
    </source>
</reference>
<feature type="region of interest" description="Disordered" evidence="7">
    <location>
        <begin position="599"/>
        <end position="655"/>
    </location>
</feature>
<dbReference type="FunFam" id="1.10.1000.11:FF:000004">
    <property type="entry name" value="PH and SEC7 domain-containing protein 2"/>
    <property type="match status" value="1"/>
</dbReference>
<feature type="compositionally biased region" description="Polar residues" evidence="7">
    <location>
        <begin position="604"/>
        <end position="625"/>
    </location>
</feature>
<evidence type="ECO:0000259" key="8">
    <source>
        <dbReference type="PROSITE" id="PS50003"/>
    </source>
</evidence>
<evidence type="ECO:0000256" key="3">
    <source>
        <dbReference type="ARBA" id="ARBA00022553"/>
    </source>
</evidence>
<keyword evidence="11" id="KW-1185">Reference proteome</keyword>
<evidence type="ECO:0000313" key="11">
    <source>
        <dbReference type="Proteomes" id="UP001059041"/>
    </source>
</evidence>
<feature type="compositionally biased region" description="Low complexity" evidence="7">
    <location>
        <begin position="67"/>
        <end position="78"/>
    </location>
</feature>
<keyword evidence="5" id="KW-0472">Membrane</keyword>
<sequence length="1597" mass="177406">MSQSGKILHLYVEVRSVADEEAKDPEDMDKTGSLMLTAPDNLHQSQNTGHNASHGRISPRGVLHKGSSSTQSLASSKSTSRHSVSFQLHPGHDLEQPAAQHSQSLPYDEINQLLSALQSGPTGNTCHPVCAPSEHDRFYHDHFYGRESHSSGRFTAPPTPSGTRKACSPNRRGEEGNRSIATFSYIEKAKIKSVDGQGISLCQSEPQNPFNRDIKNQANIRKRLSDPVGFNSLETMNSCSPKHLSQTMGNSHMGTPSLRRATLDSIAREATHRAIEEFGSPQLRKKLAANCADRKHSIRRAEQRRCRSWSGSPMMPCSSRTLPTNATLMDHEPNSSLYRLPRSPATDQLSNHAKQTYFTMSHLSNVQSQEVSNQRPQGHRCRPNLPSCKPTAIQHELPTMIVTQPSCNKLHGHMVSDSPRQAHRVNFNLADSQNMEEERASHGSGKRSVSPATSLEMARTLAEEATKLSLLLEARRSPSPTPSLSDTVRSDSPRLGDHSREDQLYANFQIQEYKTGLHFGHGDPFIPHITGSSPPAPTKLNRTDVISSSPVRDPRIERAQLPGKDSPTLHRHQPSQYTRDIHIPGHECVQNETLLNRALKDSPDSSSRPLTMTNTETSVSWTSQQKHVKGECSSSDKENFKEVENNQRTDPAALGCQVNHFRVSVRHSEMTGDNSPNKKQRVTASQSSSGVTGSLLENTTREKDCISSETSSKTSRKTLDIGNTGIQSAGGSFSPRPSLHSQKIARAKWEFLFGTHSENETKGSFSSGCSSESPTPIPPSSTPLCPISAHSRHCQSTASPKSSRHDVKHIQVEVINHLPAAGSSSKTCIIRRSVKYSETDIDAVPMRSYRETDLDEVMLAEQEEVDSAFGSIRSVLGTSGTSSASPLDEVLCPLTDGEEELQDEEVVSWASVRMQGDKKRQNASPEGGEVFSRLLRGPSESQPDSHTTLKSPIPVDSPRRTSSDGLDSFSRHFESIVESHRAKGTSYSSLDSEDITPSGPLIFTFDFPTLTPEIQSQICEIAKQIIELSFAPLARSESPIVSNTIEPAASQSLAEEGRRGVLEEEKSFSGSCSDKNPKPDSDTDAAIRERPSRSVSESGPGVAERLAVGSTETLTNGNKADLQAAKRLAKRLYNLDGFRKSDVARHLSKNNDFSHMVAEEYLSHFNFTGMTVDQALRVFLREFALMGETQERERVLSHFSRRYLQCNTNTILNEDSVHTLTCALMLLNTDLHGHNIGKRMSCTQFISNLEGLNDGQNFPKEHLKALYNSIKNEKLQWTIDEEELRKSFSELDGRKDSTSHTMKRVSSGGNPLVSVAQQSSAQVYKNGFLVRKVHADPDGKKTPRGKRGWKTFYAILKGLILYLQKDDYRPDKQLSDEDLKNAVSIHHSLAMRAADYSKRPNVFYLRTADWRVFLFQASNAEQMQSWITRINTVATMFSAPPFPAAIGSQKKFSRPLLPGSSTKLLQEEQLKSHETRFRSVSAELQELRSSHQDRKIKSRDQEEHKQREEYLDFEKTRYGTYAMLLRAKIRTGETDLAAFESRLFEDSGLQRAHSSPTLPQDNSHASSTKESSRSSSSKRVKRSDTGQRHSYRQAVKQ</sequence>
<feature type="compositionally biased region" description="Polar residues" evidence="7">
    <location>
        <begin position="42"/>
        <end position="51"/>
    </location>
</feature>
<feature type="region of interest" description="Disordered" evidence="7">
    <location>
        <begin position="17"/>
        <end position="86"/>
    </location>
</feature>
<feature type="compositionally biased region" description="Low complexity" evidence="7">
    <location>
        <begin position="764"/>
        <end position="774"/>
    </location>
</feature>
<dbReference type="CDD" id="cd00171">
    <property type="entry name" value="Sec7"/>
    <property type="match status" value="1"/>
</dbReference>
<comment type="caution">
    <text evidence="10">The sequence shown here is derived from an EMBL/GenBank/DDBJ whole genome shotgun (WGS) entry which is preliminary data.</text>
</comment>
<comment type="subcellular location">
    <subcellularLocation>
        <location evidence="1">Cell projection</location>
        <location evidence="1">Ruffle membrane</location>
    </subcellularLocation>
</comment>
<dbReference type="SMART" id="SM00222">
    <property type="entry name" value="Sec7"/>
    <property type="match status" value="1"/>
</dbReference>
<feature type="compositionally biased region" description="Polar residues" evidence="7">
    <location>
        <begin position="1552"/>
        <end position="1562"/>
    </location>
</feature>
<organism evidence="10 11">
    <name type="scientific">Triplophysa rosa</name>
    <name type="common">Cave loach</name>
    <dbReference type="NCBI Taxonomy" id="992332"/>
    <lineage>
        <taxon>Eukaryota</taxon>
        <taxon>Metazoa</taxon>
        <taxon>Chordata</taxon>
        <taxon>Craniata</taxon>
        <taxon>Vertebrata</taxon>
        <taxon>Euteleostomi</taxon>
        <taxon>Actinopterygii</taxon>
        <taxon>Neopterygii</taxon>
        <taxon>Teleostei</taxon>
        <taxon>Ostariophysi</taxon>
        <taxon>Cypriniformes</taxon>
        <taxon>Nemacheilidae</taxon>
        <taxon>Triplophysa</taxon>
    </lineage>
</organism>
<dbReference type="SMART" id="SM00233">
    <property type="entry name" value="PH"/>
    <property type="match status" value="1"/>
</dbReference>
<feature type="region of interest" description="Disordered" evidence="7">
    <location>
        <begin position="1050"/>
        <end position="1103"/>
    </location>
</feature>
<dbReference type="Pfam" id="PF15410">
    <property type="entry name" value="PH_9"/>
    <property type="match status" value="1"/>
</dbReference>
<keyword evidence="6" id="KW-0966">Cell projection</keyword>
<evidence type="ECO:0000259" key="9">
    <source>
        <dbReference type="PROSITE" id="PS50190"/>
    </source>
</evidence>
<evidence type="ECO:0008006" key="12">
    <source>
        <dbReference type="Google" id="ProtNLM"/>
    </source>
</evidence>
<feature type="region of interest" description="Disordered" evidence="7">
    <location>
        <begin position="913"/>
        <end position="967"/>
    </location>
</feature>
<evidence type="ECO:0000256" key="2">
    <source>
        <dbReference type="ARBA" id="ARBA00022475"/>
    </source>
</evidence>
<feature type="compositionally biased region" description="Basic and acidic residues" evidence="7">
    <location>
        <begin position="628"/>
        <end position="647"/>
    </location>
</feature>
<keyword evidence="4" id="KW-0175">Coiled coil</keyword>
<feature type="compositionally biased region" description="Basic and acidic residues" evidence="7">
    <location>
        <begin position="1075"/>
        <end position="1092"/>
    </location>
</feature>
<dbReference type="InterPro" id="IPR001849">
    <property type="entry name" value="PH_domain"/>
</dbReference>
<keyword evidence="2" id="KW-1003">Cell membrane</keyword>
<keyword evidence="3" id="KW-0597">Phosphoprotein</keyword>
<feature type="region of interest" description="Disordered" evidence="7">
    <location>
        <begin position="760"/>
        <end position="782"/>
    </location>
</feature>
<name>A0A9W7WNR1_TRIRA</name>
<dbReference type="CDD" id="cd13295">
    <property type="entry name" value="PH_EFA6"/>
    <property type="match status" value="1"/>
</dbReference>
<evidence type="ECO:0000256" key="4">
    <source>
        <dbReference type="ARBA" id="ARBA00023054"/>
    </source>
</evidence>
<accession>A0A9W7WNR1</accession>
<feature type="region of interest" description="Disordered" evidence="7">
    <location>
        <begin position="1483"/>
        <end position="1508"/>
    </location>
</feature>
<dbReference type="Pfam" id="PF01369">
    <property type="entry name" value="Sec7"/>
    <property type="match status" value="1"/>
</dbReference>
<dbReference type="InterPro" id="IPR035999">
    <property type="entry name" value="Sec7_dom_sf"/>
</dbReference>
<feature type="compositionally biased region" description="Basic and acidic residues" evidence="7">
    <location>
        <begin position="488"/>
        <end position="498"/>
    </location>
</feature>